<reference evidence="5" key="1">
    <citation type="submission" date="2025-08" db="UniProtKB">
        <authorList>
            <consortium name="RefSeq"/>
        </authorList>
    </citation>
    <scope>IDENTIFICATION</scope>
</reference>
<evidence type="ECO:0000259" key="2">
    <source>
        <dbReference type="Pfam" id="PF12781"/>
    </source>
</evidence>
<feature type="domain" description="Dynein heavy chain C-terminal" evidence="3">
    <location>
        <begin position="955"/>
        <end position="1196"/>
    </location>
</feature>
<dbReference type="InterPro" id="IPR035706">
    <property type="entry name" value="AAA_9"/>
</dbReference>
<dbReference type="Pfam" id="PF12781">
    <property type="entry name" value="AAA_9"/>
    <property type="match status" value="1"/>
</dbReference>
<protein>
    <submittedName>
        <fullName evidence="5">Dynein heavy chain domain-containing protein 1-like</fullName>
    </submittedName>
</protein>
<name>A0A3Q0FUW0_ALLSI</name>
<dbReference type="GO" id="GO:0051959">
    <property type="term" value="F:dynein light intermediate chain binding"/>
    <property type="evidence" value="ECO:0007669"/>
    <property type="project" value="InterPro"/>
</dbReference>
<dbReference type="InterPro" id="IPR041228">
    <property type="entry name" value="Dynein_C"/>
</dbReference>
<dbReference type="Gene3D" id="3.40.50.300">
    <property type="entry name" value="P-loop containing nucleotide triphosphate hydrolases"/>
    <property type="match status" value="2"/>
</dbReference>
<dbReference type="PANTHER" id="PTHR45703:SF36">
    <property type="entry name" value="DYNEIN HEAVY CHAIN, CYTOPLASMIC"/>
    <property type="match status" value="1"/>
</dbReference>
<dbReference type="Pfam" id="PF18199">
    <property type="entry name" value="Dynein_C"/>
    <property type="match status" value="1"/>
</dbReference>
<dbReference type="GO" id="GO:0007018">
    <property type="term" value="P:microtubule-based movement"/>
    <property type="evidence" value="ECO:0007669"/>
    <property type="project" value="InterPro"/>
</dbReference>
<evidence type="ECO:0000313" key="5">
    <source>
        <dbReference type="RefSeq" id="XP_025049503.1"/>
    </source>
</evidence>
<dbReference type="InterPro" id="IPR026983">
    <property type="entry name" value="DHC"/>
</dbReference>
<sequence>MQAQTQAQAYRLRAVLDKLQEVSERQQARGQDVRVLQEKLRKAKEKVVRCRRRAEQEEAVQRQQEQDCQQRQARLEDLAAEHSRLERAQEEALEKVTRAWDRDRKPQDPASRQAAALLHAAARICPRRWPLLLDPDQQALTWLSTVPRAKDDEACANPDVRLETTEPSSAAEPPEQTLQVLSAMDPGLEESLRAAAGSGLPILLLHAEKSPESPILQRLLQKEAGPELAPGEAVQMLPSFRLYLSTSLPLHTLGQEMERALLPSLNVVDLSLGEGALEELLLEELLLVECHEAQSHWRRLELSVLQVEDELACAEEELIQLISAPEQALLETEAFLPMVQLLDTQVEMLPPSHEHLCSLRQGHRAIREQYRPAARLGAALHQALRQVCRLHPLYCCSATAGLAAARRGLLVTRWGGTRRQEALEARVMELRRALAWALLTYAQPGLWERHELLLALLGAVALQRLDGHFSSLAWLAFCQGLRAPTATRLLPLPPGTPPCPAWVDAEAWEECGRLEALPACQGLQVALAGKAAAWQEYLRLHCTMVGPVPGPSHAGLGSFQRALLWRVLRPGQLCSVAADLAACLMGRPMAEAAAHSAATLYDHSQSHVPILFLTPLPGTAAATPHPLHWIQQMARQQHHEVGVAGEGQPGGAQWAQLWVTPLCLPQGKVMVVTLGAPNCLQRVGEALGTCARRGHWLVLDNCHLQTHWPPAMLAPLQQLLGVSQGPAKPAAVAAKGKKLHPKFRLWLIADARLPCPLPGALRQSVVTVCCETPMDLPGALLRVHSLAQDQQAWRVQPERGLPLLALHAALLHRQHYGRRTQAAHYFWTEAELFAGLRAQERLSQVVSNPEAALQELAGSIFYGGHILDAGDAAVVQTLSQQCLSQDPHLPPARGVQTLCAAVAGTTALGKAEPLHPLGQGLPPSLGLLVQQGLEMVRELEAALQQCLPCGPQRPPPRPLLRFLLDEAGNLAALLRQVGVDLRCTQQQLQGAPCTVPRCTAVLRALGRDRLPHVWLPPTPTGPQHPSAWLETLRSRGQLLCSYLGAGTGPPAPLYHLAAFQHPRRLLLALLQDTARAENQSLEQLHLSPQVLPSCVSRHSHRSGLLLGGLELRNAWWDEDRARLQATHSTQPCPLPLVWVQALRKASQLPGAGALLPRYHCPIYVGLVQQPTCLKSHRAVLHLALPCTMPPALCMQHRLHIVSVLP</sequence>
<keyword evidence="1" id="KW-0175">Coiled coil</keyword>
<dbReference type="Gene3D" id="3.10.490.20">
    <property type="match status" value="1"/>
</dbReference>
<accession>A0A3Q0FUW0</accession>
<dbReference type="AlphaFoldDB" id="A0A3Q0FUW0"/>
<dbReference type="InterPro" id="IPR027417">
    <property type="entry name" value="P-loop_NTPase"/>
</dbReference>
<dbReference type="RefSeq" id="XP_025049503.1">
    <property type="nucleotide sequence ID" value="XM_025193718.1"/>
</dbReference>
<evidence type="ECO:0000313" key="4">
    <source>
        <dbReference type="Proteomes" id="UP000189705"/>
    </source>
</evidence>
<feature type="coiled-coil region" evidence="1">
    <location>
        <begin position="33"/>
        <end position="95"/>
    </location>
</feature>
<dbReference type="KEGG" id="asn:106723078"/>
<evidence type="ECO:0000259" key="3">
    <source>
        <dbReference type="Pfam" id="PF18199"/>
    </source>
</evidence>
<keyword evidence="4" id="KW-1185">Reference proteome</keyword>
<dbReference type="Gene3D" id="1.10.8.720">
    <property type="entry name" value="Region D6 of dynein motor"/>
    <property type="match status" value="1"/>
</dbReference>
<dbReference type="InterPro" id="IPR043160">
    <property type="entry name" value="Dynein_C_barrel"/>
</dbReference>
<dbReference type="PANTHER" id="PTHR45703">
    <property type="entry name" value="DYNEIN HEAVY CHAIN"/>
    <property type="match status" value="1"/>
</dbReference>
<dbReference type="Proteomes" id="UP000189705">
    <property type="component" value="Unplaced"/>
</dbReference>
<proteinExistence type="predicted"/>
<gene>
    <name evidence="5" type="primary">LOC106723078</name>
</gene>
<dbReference type="InParanoid" id="A0A3Q0FUW0"/>
<dbReference type="GO" id="GO:0045505">
    <property type="term" value="F:dynein intermediate chain binding"/>
    <property type="evidence" value="ECO:0007669"/>
    <property type="project" value="InterPro"/>
</dbReference>
<feature type="coiled-coil region" evidence="1">
    <location>
        <begin position="297"/>
        <end position="324"/>
    </location>
</feature>
<dbReference type="STRING" id="38654.A0A3Q0FUW0"/>
<dbReference type="InterPro" id="IPR042219">
    <property type="entry name" value="AAA_lid_11_sf"/>
</dbReference>
<evidence type="ECO:0000256" key="1">
    <source>
        <dbReference type="SAM" id="Coils"/>
    </source>
</evidence>
<feature type="domain" description="Dynein heavy chain ATP-binding dynein motor region" evidence="2">
    <location>
        <begin position="99"/>
        <end position="336"/>
    </location>
</feature>
<organism evidence="4 5">
    <name type="scientific">Alligator sinensis</name>
    <name type="common">Chinese alligator</name>
    <dbReference type="NCBI Taxonomy" id="38654"/>
    <lineage>
        <taxon>Eukaryota</taxon>
        <taxon>Metazoa</taxon>
        <taxon>Chordata</taxon>
        <taxon>Craniata</taxon>
        <taxon>Vertebrata</taxon>
        <taxon>Euteleostomi</taxon>
        <taxon>Archelosauria</taxon>
        <taxon>Archosauria</taxon>
        <taxon>Crocodylia</taxon>
        <taxon>Alligatoridae</taxon>
        <taxon>Alligatorinae</taxon>
        <taxon>Alligator</taxon>
    </lineage>
</organism>
<dbReference type="GeneID" id="106723078"/>
<dbReference type="GO" id="GO:0030286">
    <property type="term" value="C:dynein complex"/>
    <property type="evidence" value="ECO:0007669"/>
    <property type="project" value="InterPro"/>
</dbReference>